<evidence type="ECO:0000256" key="1">
    <source>
        <dbReference type="SAM" id="SignalP"/>
    </source>
</evidence>
<dbReference type="GO" id="GO:0005576">
    <property type="term" value="C:extracellular region"/>
    <property type="evidence" value="ECO:0007669"/>
    <property type="project" value="InterPro"/>
</dbReference>
<dbReference type="InterPro" id="IPR001299">
    <property type="entry name" value="Ependymin"/>
</dbReference>
<keyword evidence="3" id="KW-1185">Reference proteome</keyword>
<dbReference type="OrthoDB" id="6084362at2759"/>
<dbReference type="Pfam" id="PF00811">
    <property type="entry name" value="Ependymin"/>
    <property type="match status" value="1"/>
</dbReference>
<evidence type="ECO:0000313" key="2">
    <source>
        <dbReference type="EMBL" id="CAG2188571.1"/>
    </source>
</evidence>
<dbReference type="EMBL" id="CAJPWZ010000255">
    <property type="protein sequence ID" value="CAG2188571.1"/>
    <property type="molecule type" value="Genomic_DNA"/>
</dbReference>
<keyword evidence="1" id="KW-0732">Signal</keyword>
<name>A0A8S3PZU1_MYTED</name>
<comment type="caution">
    <text evidence="2">The sequence shown here is derived from an EMBL/GenBank/DDBJ whole genome shotgun (WGS) entry which is preliminary data.</text>
</comment>
<protein>
    <submittedName>
        <fullName evidence="2">Uncharacterized protein</fullName>
    </submittedName>
</protein>
<dbReference type="GO" id="GO:0005509">
    <property type="term" value="F:calcium ion binding"/>
    <property type="evidence" value="ECO:0007669"/>
    <property type="project" value="InterPro"/>
</dbReference>
<dbReference type="GO" id="GO:0007160">
    <property type="term" value="P:cell-matrix adhesion"/>
    <property type="evidence" value="ECO:0007669"/>
    <property type="project" value="InterPro"/>
</dbReference>
<dbReference type="PANTHER" id="PTHR10697:SF1">
    <property type="entry name" value="MAMMALIAN EPENDYMIN-RELATED PROTEIN 1"/>
    <property type="match status" value="1"/>
</dbReference>
<organism evidence="2 3">
    <name type="scientific">Mytilus edulis</name>
    <name type="common">Blue mussel</name>
    <dbReference type="NCBI Taxonomy" id="6550"/>
    <lineage>
        <taxon>Eukaryota</taxon>
        <taxon>Metazoa</taxon>
        <taxon>Spiralia</taxon>
        <taxon>Lophotrochozoa</taxon>
        <taxon>Mollusca</taxon>
        <taxon>Bivalvia</taxon>
        <taxon>Autobranchia</taxon>
        <taxon>Pteriomorphia</taxon>
        <taxon>Mytilida</taxon>
        <taxon>Mytiloidea</taxon>
        <taxon>Mytilidae</taxon>
        <taxon>Mytilinae</taxon>
        <taxon>Mytilus</taxon>
    </lineage>
</organism>
<gene>
    <name evidence="2" type="ORF">MEDL_3990</name>
</gene>
<dbReference type="AlphaFoldDB" id="A0A8S3PZU1"/>
<feature type="chain" id="PRO_5035781044" evidence="1">
    <location>
        <begin position="20"/>
        <end position="212"/>
    </location>
</feature>
<sequence length="212" mass="23484">MEKLLLVFSLSVIVGQAYSCCMPQKLEGQIGMSIGLKNNGTPLAMTAFYDKWAMDTSIGRGYLSGTIYYGRYPTHQEVFQDINLGKQYELSYGRCTVSPLLFDIKPVGGKYCMPPSDKIMASYKGLPNDTVDFDMYLIQFPGGQMTMSLTTKDCAPLSESIHTTEGVFNMGFMGLTEGITDPSVFEMPQACKDLQPSRKKREVGKVPFIPSI</sequence>
<proteinExistence type="predicted"/>
<dbReference type="Proteomes" id="UP000683360">
    <property type="component" value="Unassembled WGS sequence"/>
</dbReference>
<feature type="signal peptide" evidence="1">
    <location>
        <begin position="1"/>
        <end position="19"/>
    </location>
</feature>
<evidence type="ECO:0000313" key="3">
    <source>
        <dbReference type="Proteomes" id="UP000683360"/>
    </source>
</evidence>
<dbReference type="PANTHER" id="PTHR10697">
    <property type="entry name" value="MAMMALIAN EPENDYMIN-RELATED PROTEIN 1"/>
    <property type="match status" value="1"/>
</dbReference>
<dbReference type="GO" id="GO:0005764">
    <property type="term" value="C:lysosome"/>
    <property type="evidence" value="ECO:0007669"/>
    <property type="project" value="TreeGrafter"/>
</dbReference>
<reference evidence="2" key="1">
    <citation type="submission" date="2021-03" db="EMBL/GenBank/DDBJ databases">
        <authorList>
            <person name="Bekaert M."/>
        </authorList>
    </citation>
    <scope>NUCLEOTIDE SEQUENCE</scope>
</reference>
<accession>A0A8S3PZU1</accession>